<evidence type="ECO:0000256" key="6">
    <source>
        <dbReference type="SAM" id="MobiDB-lite"/>
    </source>
</evidence>
<dbReference type="GO" id="GO:0005634">
    <property type="term" value="C:nucleus"/>
    <property type="evidence" value="ECO:0007669"/>
    <property type="project" value="TreeGrafter"/>
</dbReference>
<dbReference type="InterPro" id="IPR036236">
    <property type="entry name" value="Znf_C2H2_sf"/>
</dbReference>
<sequence length="532" mass="61049">MEVGGVIYSDKEENNFSNDDGLIPIKREKEFIVPDEDGLIRVKKEELLDPDEGSEDYLDEIKETSFSALEADLESKENVISHDMDDKSFCCAHCEYKTRYPNRFKRHIKTRHIDGKYHKCPHCDYKSLKTSHLKTHITSRHTDEKPYECPHCDFKTVRITNVKRHVMAHHTGEKPHKCSYCDYKTIQYFTLKKHIMAHHTGEKPHHCFHCNYKTLHPYDLKRHIMIHHTGEKPFHCSHCDYRSVRLRDLKRHIVSHHTESANKTRKPKKKASKQGRVIDTTRTLRRSARSTIKGIEPKRQLAKTGHEEGKRPRNSPGSSGSIAKKPKVIVGVSKTHTEADSGYRVAIVPSNYPLTQLSHEQCEVLKEMITDKLDEIDETRDDHPLFNGISFKMGGCILSCDNEASKTWLSKVIPDIIIGKGITLRAGVEEELVKIMKVSSFFPGKKMTEEALLKRLRVQNPKIEGVRSWSLHFMKQMEKGFFATLGISETSLKSLKTQSMQVGYGLGRVTFKQTTEEVPEDLHADIPPDSSS</sequence>
<evidence type="ECO:0000256" key="4">
    <source>
        <dbReference type="ARBA" id="ARBA00022833"/>
    </source>
</evidence>
<keyword evidence="2" id="KW-0677">Repeat</keyword>
<keyword evidence="1" id="KW-0479">Metal-binding</keyword>
<evidence type="ECO:0000256" key="5">
    <source>
        <dbReference type="PROSITE-ProRule" id="PRU00042"/>
    </source>
</evidence>
<feature type="region of interest" description="Disordered" evidence="6">
    <location>
        <begin position="255"/>
        <end position="326"/>
    </location>
</feature>
<keyword evidence="4" id="KW-0862">Zinc</keyword>
<dbReference type="Gene3D" id="3.30.160.60">
    <property type="entry name" value="Classic Zinc Finger"/>
    <property type="match status" value="5"/>
</dbReference>
<dbReference type="SMART" id="SM00355">
    <property type="entry name" value="ZnF_C2H2"/>
    <property type="match status" value="6"/>
</dbReference>
<name>A0A9P0H6Q0_NEZVI</name>
<organism evidence="8 9">
    <name type="scientific">Nezara viridula</name>
    <name type="common">Southern green stink bug</name>
    <name type="synonym">Cimex viridulus</name>
    <dbReference type="NCBI Taxonomy" id="85310"/>
    <lineage>
        <taxon>Eukaryota</taxon>
        <taxon>Metazoa</taxon>
        <taxon>Ecdysozoa</taxon>
        <taxon>Arthropoda</taxon>
        <taxon>Hexapoda</taxon>
        <taxon>Insecta</taxon>
        <taxon>Pterygota</taxon>
        <taxon>Neoptera</taxon>
        <taxon>Paraneoptera</taxon>
        <taxon>Hemiptera</taxon>
        <taxon>Heteroptera</taxon>
        <taxon>Panheteroptera</taxon>
        <taxon>Pentatomomorpha</taxon>
        <taxon>Pentatomoidea</taxon>
        <taxon>Pentatomidae</taxon>
        <taxon>Pentatominae</taxon>
        <taxon>Nezara</taxon>
    </lineage>
</organism>
<reference evidence="8" key="1">
    <citation type="submission" date="2022-01" db="EMBL/GenBank/DDBJ databases">
        <authorList>
            <person name="King R."/>
        </authorList>
    </citation>
    <scope>NUCLEOTIDE SEQUENCE</scope>
</reference>
<dbReference type="OrthoDB" id="6629115at2759"/>
<dbReference type="Proteomes" id="UP001152798">
    <property type="component" value="Chromosome 3"/>
</dbReference>
<dbReference type="GO" id="GO:0008270">
    <property type="term" value="F:zinc ion binding"/>
    <property type="evidence" value="ECO:0007669"/>
    <property type="project" value="UniProtKB-KW"/>
</dbReference>
<evidence type="ECO:0000259" key="7">
    <source>
        <dbReference type="PROSITE" id="PS50157"/>
    </source>
</evidence>
<evidence type="ECO:0000256" key="1">
    <source>
        <dbReference type="ARBA" id="ARBA00022723"/>
    </source>
</evidence>
<dbReference type="EMBL" id="OV725079">
    <property type="protein sequence ID" value="CAH1396495.1"/>
    <property type="molecule type" value="Genomic_DNA"/>
</dbReference>
<dbReference type="GO" id="GO:0045944">
    <property type="term" value="P:positive regulation of transcription by RNA polymerase II"/>
    <property type="evidence" value="ECO:0007669"/>
    <property type="project" value="TreeGrafter"/>
</dbReference>
<feature type="domain" description="C2H2-type" evidence="7">
    <location>
        <begin position="176"/>
        <end position="204"/>
    </location>
</feature>
<feature type="compositionally biased region" description="Basic residues" evidence="6">
    <location>
        <begin position="263"/>
        <end position="273"/>
    </location>
</feature>
<evidence type="ECO:0000313" key="9">
    <source>
        <dbReference type="Proteomes" id="UP001152798"/>
    </source>
</evidence>
<evidence type="ECO:0000256" key="2">
    <source>
        <dbReference type="ARBA" id="ARBA00022737"/>
    </source>
</evidence>
<dbReference type="PANTHER" id="PTHR24403">
    <property type="entry name" value="ZINC FINGER PROTEIN"/>
    <property type="match status" value="1"/>
</dbReference>
<feature type="compositionally biased region" description="Basic and acidic residues" evidence="6">
    <location>
        <begin position="295"/>
        <end position="311"/>
    </location>
</feature>
<feature type="domain" description="C2H2-type" evidence="7">
    <location>
        <begin position="118"/>
        <end position="146"/>
    </location>
</feature>
<feature type="domain" description="C2H2-type" evidence="7">
    <location>
        <begin position="147"/>
        <end position="175"/>
    </location>
</feature>
<accession>A0A9P0H6Q0</accession>
<dbReference type="FunFam" id="3.30.160.60:FF:000630">
    <property type="entry name" value="Zinc finger protein 180"/>
    <property type="match status" value="1"/>
</dbReference>
<dbReference type="InterPro" id="IPR050688">
    <property type="entry name" value="Zinc_finger/UBP_domain"/>
</dbReference>
<dbReference type="InterPro" id="IPR013087">
    <property type="entry name" value="Znf_C2H2_type"/>
</dbReference>
<evidence type="ECO:0000256" key="3">
    <source>
        <dbReference type="ARBA" id="ARBA00022771"/>
    </source>
</evidence>
<proteinExistence type="predicted"/>
<keyword evidence="3 5" id="KW-0863">Zinc-finger</keyword>
<feature type="domain" description="C2H2-type" evidence="7">
    <location>
        <begin position="205"/>
        <end position="233"/>
    </location>
</feature>
<keyword evidence="9" id="KW-1185">Reference proteome</keyword>
<dbReference type="SUPFAM" id="SSF57667">
    <property type="entry name" value="beta-beta-alpha zinc fingers"/>
    <property type="match status" value="3"/>
</dbReference>
<protein>
    <recommendedName>
        <fullName evidence="7">C2H2-type domain-containing protein</fullName>
    </recommendedName>
</protein>
<evidence type="ECO:0000313" key="8">
    <source>
        <dbReference type="EMBL" id="CAH1396495.1"/>
    </source>
</evidence>
<dbReference type="Pfam" id="PF16012">
    <property type="entry name" value="DUF4780"/>
    <property type="match status" value="1"/>
</dbReference>
<dbReference type="PANTHER" id="PTHR24403:SF67">
    <property type="entry name" value="FI01116P-RELATED"/>
    <property type="match status" value="1"/>
</dbReference>
<dbReference type="PROSITE" id="PS50157">
    <property type="entry name" value="ZINC_FINGER_C2H2_2"/>
    <property type="match status" value="4"/>
</dbReference>
<dbReference type="InterPro" id="IPR031961">
    <property type="entry name" value="DUF4780"/>
</dbReference>
<gene>
    <name evidence="8" type="ORF">NEZAVI_LOCUS6553</name>
</gene>
<dbReference type="AlphaFoldDB" id="A0A9P0H6Q0"/>